<dbReference type="KEGG" id="agv:OJF2_48100"/>
<dbReference type="Gene3D" id="3.40.50.880">
    <property type="match status" value="1"/>
</dbReference>
<keyword evidence="1" id="KW-0732">Signal</keyword>
<name>A0A5B9W8K9_9BACT</name>
<protein>
    <submittedName>
        <fullName evidence="3">Trehalose utilization</fullName>
    </submittedName>
</protein>
<dbReference type="Pfam" id="PF06283">
    <property type="entry name" value="ThuA"/>
    <property type="match status" value="1"/>
</dbReference>
<dbReference type="AlphaFoldDB" id="A0A5B9W8K9"/>
<proteinExistence type="predicted"/>
<evidence type="ECO:0000256" key="1">
    <source>
        <dbReference type="SAM" id="SignalP"/>
    </source>
</evidence>
<dbReference type="Proteomes" id="UP000324233">
    <property type="component" value="Chromosome"/>
</dbReference>
<dbReference type="InterPro" id="IPR029062">
    <property type="entry name" value="Class_I_gatase-like"/>
</dbReference>
<gene>
    <name evidence="3" type="ORF">OJF2_48100</name>
</gene>
<evidence type="ECO:0000259" key="2">
    <source>
        <dbReference type="Pfam" id="PF06283"/>
    </source>
</evidence>
<organism evidence="3 4">
    <name type="scientific">Aquisphaera giovannonii</name>
    <dbReference type="NCBI Taxonomy" id="406548"/>
    <lineage>
        <taxon>Bacteria</taxon>
        <taxon>Pseudomonadati</taxon>
        <taxon>Planctomycetota</taxon>
        <taxon>Planctomycetia</taxon>
        <taxon>Isosphaerales</taxon>
        <taxon>Isosphaeraceae</taxon>
        <taxon>Aquisphaera</taxon>
    </lineage>
</organism>
<dbReference type="EMBL" id="CP042997">
    <property type="protein sequence ID" value="QEH36250.1"/>
    <property type="molecule type" value="Genomic_DNA"/>
</dbReference>
<dbReference type="RefSeq" id="WP_246196118.1">
    <property type="nucleotide sequence ID" value="NZ_CP042997.1"/>
</dbReference>
<keyword evidence="4" id="KW-1185">Reference proteome</keyword>
<feature type="chain" id="PRO_5022695392" evidence="1">
    <location>
        <begin position="21"/>
        <end position="294"/>
    </location>
</feature>
<dbReference type="InterPro" id="IPR029010">
    <property type="entry name" value="ThuA-like"/>
</dbReference>
<feature type="domain" description="ThuA-like" evidence="2">
    <location>
        <begin position="47"/>
        <end position="268"/>
    </location>
</feature>
<dbReference type="SUPFAM" id="SSF52317">
    <property type="entry name" value="Class I glutamine amidotransferase-like"/>
    <property type="match status" value="1"/>
</dbReference>
<sequence precursor="true">MARNLAIGLMAAGLLTGSMAAAARAADTTKIVLVAGRPSHGPGDHEFNAGCKLLAKCLAQRPGIEPVVVTGGWPKDESVFDGAKALVFFMDGGGGHPMIQGDHLEKLQALADKGVGIACLHYAVEVPKGKPGDKFLDWIGGYYETGFSTNPHWKADVQSLPKHPITSGVGPFAIGDEWYFNIRFRPEMKGVTPILVAKPDDATRKGVSASPRGPYKHIVEASGRDEVLAWAVERPDGGRGFGFTGAHFHKNWGDPNFRKLVLNAILWTAGLEVPEGGFDAQVTPEELKQNLDPK</sequence>
<accession>A0A5B9W8K9</accession>
<evidence type="ECO:0000313" key="4">
    <source>
        <dbReference type="Proteomes" id="UP000324233"/>
    </source>
</evidence>
<reference evidence="3 4" key="1">
    <citation type="submission" date="2019-08" db="EMBL/GenBank/DDBJ databases">
        <title>Deep-cultivation of Planctomycetes and their phenomic and genomic characterization uncovers novel biology.</title>
        <authorList>
            <person name="Wiegand S."/>
            <person name="Jogler M."/>
            <person name="Boedeker C."/>
            <person name="Pinto D."/>
            <person name="Vollmers J."/>
            <person name="Rivas-Marin E."/>
            <person name="Kohn T."/>
            <person name="Peeters S.H."/>
            <person name="Heuer A."/>
            <person name="Rast P."/>
            <person name="Oberbeckmann S."/>
            <person name="Bunk B."/>
            <person name="Jeske O."/>
            <person name="Meyerdierks A."/>
            <person name="Storesund J.E."/>
            <person name="Kallscheuer N."/>
            <person name="Luecker S."/>
            <person name="Lage O.M."/>
            <person name="Pohl T."/>
            <person name="Merkel B.J."/>
            <person name="Hornburger P."/>
            <person name="Mueller R.-W."/>
            <person name="Bruemmer F."/>
            <person name="Labrenz M."/>
            <person name="Spormann A.M."/>
            <person name="Op den Camp H."/>
            <person name="Overmann J."/>
            <person name="Amann R."/>
            <person name="Jetten M.S.M."/>
            <person name="Mascher T."/>
            <person name="Medema M.H."/>
            <person name="Devos D.P."/>
            <person name="Kaster A.-K."/>
            <person name="Ovreas L."/>
            <person name="Rohde M."/>
            <person name="Galperin M.Y."/>
            <person name="Jogler C."/>
        </authorList>
    </citation>
    <scope>NUCLEOTIDE SEQUENCE [LARGE SCALE GENOMIC DNA]</scope>
    <source>
        <strain evidence="3 4">OJF2</strain>
    </source>
</reference>
<feature type="signal peptide" evidence="1">
    <location>
        <begin position="1"/>
        <end position="20"/>
    </location>
</feature>
<evidence type="ECO:0000313" key="3">
    <source>
        <dbReference type="EMBL" id="QEH36250.1"/>
    </source>
</evidence>